<dbReference type="STRING" id="137658.SAMN05216186_11040"/>
<gene>
    <name evidence="1" type="ORF">SAMN05216186_11040</name>
</gene>
<evidence type="ECO:0000313" key="1">
    <source>
        <dbReference type="EMBL" id="SDK74778.1"/>
    </source>
</evidence>
<name>A0A1G9EFB4_9PSED</name>
<organism evidence="1 2">
    <name type="scientific">Pseudomonas indica</name>
    <dbReference type="NCBI Taxonomy" id="137658"/>
    <lineage>
        <taxon>Bacteria</taxon>
        <taxon>Pseudomonadati</taxon>
        <taxon>Pseudomonadota</taxon>
        <taxon>Gammaproteobacteria</taxon>
        <taxon>Pseudomonadales</taxon>
        <taxon>Pseudomonadaceae</taxon>
        <taxon>Pseudomonas</taxon>
    </lineage>
</organism>
<reference evidence="1 2" key="1">
    <citation type="submission" date="2016-10" db="EMBL/GenBank/DDBJ databases">
        <authorList>
            <person name="de Groot N.N."/>
        </authorList>
    </citation>
    <scope>NUCLEOTIDE SEQUENCE [LARGE SCALE GENOMIC DNA]</scope>
    <source>
        <strain evidence="1 2">JCM 21544</strain>
    </source>
</reference>
<accession>A0A1G9EFB4</accession>
<dbReference type="RefSeq" id="WP_084339606.1">
    <property type="nucleotide sequence ID" value="NZ_CBKZNZ010000179.1"/>
</dbReference>
<dbReference type="EMBL" id="FNFD01000010">
    <property type="protein sequence ID" value="SDK74778.1"/>
    <property type="molecule type" value="Genomic_DNA"/>
</dbReference>
<dbReference type="OrthoDB" id="9888843at2"/>
<evidence type="ECO:0000313" key="2">
    <source>
        <dbReference type="Proteomes" id="UP000198706"/>
    </source>
</evidence>
<keyword evidence="2" id="KW-1185">Reference proteome</keyword>
<sequence>MDQQNPLGTVLVVFAGLFLCIVLAGFAHGAVPLTASPFASIKRDAGFAGKASPMPSAVSRAYQPARSGREVGFVAGRDPHEAKVQP</sequence>
<protein>
    <submittedName>
        <fullName evidence="1">Uncharacterized protein</fullName>
    </submittedName>
</protein>
<dbReference type="Proteomes" id="UP000198706">
    <property type="component" value="Unassembled WGS sequence"/>
</dbReference>
<proteinExistence type="predicted"/>
<dbReference type="AlphaFoldDB" id="A0A1G9EFB4"/>